<sequence length="315" mass="36131">MHEEDVAKTAFKTHQGHYEFLVMPFGLTNAPSAFQALMNEVFKSFLRKFTLVFFDDILIYSKSLQDHVEHLRSVLQVMRQHQLFAKLTKCVFGSRQVEYLGHVISDMGVATDPSKIKAMENWHVPTNVKQLRGFLGLTGYYRRFIKAYASLSRPLTLLLKKNGFKWNTEAQSAFDKLKQAMISAHVLALPDFDKEFIVETDASGVGIGAVLIQGGHPIENLSKTLSAKHQLMSTYEKEFLAVILALERWRGYLLDRNFKIKTDHFSLKYSLDQRITTPTQMKWLPKLMGFDYEIQFKKGVENVSADALSRIQNEV</sequence>
<comment type="caution">
    <text evidence="3">The sequence shown here is derived from an EMBL/GenBank/DDBJ whole genome shotgun (WGS) entry which is preliminary data.</text>
</comment>
<dbReference type="InterPro" id="IPR050951">
    <property type="entry name" value="Retrovirus_Pol_polyprotein"/>
</dbReference>
<dbReference type="CDD" id="cd01647">
    <property type="entry name" value="RT_LTR"/>
    <property type="match status" value="1"/>
</dbReference>
<dbReference type="PANTHER" id="PTHR37984:SF5">
    <property type="entry name" value="PROTEIN NYNRIN-LIKE"/>
    <property type="match status" value="1"/>
</dbReference>
<dbReference type="Pfam" id="PF00078">
    <property type="entry name" value="RVT_1"/>
    <property type="match status" value="1"/>
</dbReference>
<dbReference type="PANTHER" id="PTHR37984">
    <property type="entry name" value="PROTEIN CBG26694"/>
    <property type="match status" value="1"/>
</dbReference>
<dbReference type="SUPFAM" id="SSF56672">
    <property type="entry name" value="DNA/RNA polymerases"/>
    <property type="match status" value="1"/>
</dbReference>
<protein>
    <submittedName>
        <fullName evidence="3">Mitochondrial protein</fullName>
    </submittedName>
</protein>
<dbReference type="Proteomes" id="UP001151760">
    <property type="component" value="Unassembled WGS sequence"/>
</dbReference>
<evidence type="ECO:0000259" key="2">
    <source>
        <dbReference type="PROSITE" id="PS50878"/>
    </source>
</evidence>
<dbReference type="CDD" id="cd09274">
    <property type="entry name" value="RNase_HI_RT_Ty3"/>
    <property type="match status" value="1"/>
</dbReference>
<keyword evidence="1" id="KW-0511">Multifunctional enzyme</keyword>
<dbReference type="Gene3D" id="3.10.10.10">
    <property type="entry name" value="HIV Type 1 Reverse Transcriptase, subunit A, domain 1"/>
    <property type="match status" value="1"/>
</dbReference>
<dbReference type="InterPro" id="IPR043502">
    <property type="entry name" value="DNA/RNA_pol_sf"/>
</dbReference>
<evidence type="ECO:0000313" key="4">
    <source>
        <dbReference type="Proteomes" id="UP001151760"/>
    </source>
</evidence>
<accession>A0ABQ5IQ14</accession>
<feature type="domain" description="Reverse transcriptase" evidence="2">
    <location>
        <begin position="1"/>
        <end position="104"/>
    </location>
</feature>
<dbReference type="PROSITE" id="PS50878">
    <property type="entry name" value="RT_POL"/>
    <property type="match status" value="1"/>
</dbReference>
<dbReference type="EMBL" id="BQNB010020949">
    <property type="protein sequence ID" value="GJU01293.1"/>
    <property type="molecule type" value="Genomic_DNA"/>
</dbReference>
<evidence type="ECO:0000313" key="3">
    <source>
        <dbReference type="EMBL" id="GJU01293.1"/>
    </source>
</evidence>
<reference evidence="3" key="1">
    <citation type="journal article" date="2022" name="Int. J. Mol. Sci.">
        <title>Draft Genome of Tanacetum Coccineum: Genomic Comparison of Closely Related Tanacetum-Family Plants.</title>
        <authorList>
            <person name="Yamashiro T."/>
            <person name="Shiraishi A."/>
            <person name="Nakayama K."/>
            <person name="Satake H."/>
        </authorList>
    </citation>
    <scope>NUCLEOTIDE SEQUENCE</scope>
</reference>
<dbReference type="InterPro" id="IPR043128">
    <property type="entry name" value="Rev_trsase/Diguanyl_cyclase"/>
</dbReference>
<dbReference type="InterPro" id="IPR041577">
    <property type="entry name" value="RT_RNaseH_2"/>
</dbReference>
<evidence type="ECO:0000256" key="1">
    <source>
        <dbReference type="ARBA" id="ARBA00023268"/>
    </source>
</evidence>
<dbReference type="Gene3D" id="3.30.70.270">
    <property type="match status" value="2"/>
</dbReference>
<keyword evidence="4" id="KW-1185">Reference proteome</keyword>
<reference evidence="3" key="2">
    <citation type="submission" date="2022-01" db="EMBL/GenBank/DDBJ databases">
        <authorList>
            <person name="Yamashiro T."/>
            <person name="Shiraishi A."/>
            <person name="Satake H."/>
            <person name="Nakayama K."/>
        </authorList>
    </citation>
    <scope>NUCLEOTIDE SEQUENCE</scope>
</reference>
<organism evidence="3 4">
    <name type="scientific">Tanacetum coccineum</name>
    <dbReference type="NCBI Taxonomy" id="301880"/>
    <lineage>
        <taxon>Eukaryota</taxon>
        <taxon>Viridiplantae</taxon>
        <taxon>Streptophyta</taxon>
        <taxon>Embryophyta</taxon>
        <taxon>Tracheophyta</taxon>
        <taxon>Spermatophyta</taxon>
        <taxon>Magnoliopsida</taxon>
        <taxon>eudicotyledons</taxon>
        <taxon>Gunneridae</taxon>
        <taxon>Pentapetalae</taxon>
        <taxon>asterids</taxon>
        <taxon>campanulids</taxon>
        <taxon>Asterales</taxon>
        <taxon>Asteraceae</taxon>
        <taxon>Asteroideae</taxon>
        <taxon>Anthemideae</taxon>
        <taxon>Anthemidinae</taxon>
        <taxon>Tanacetum</taxon>
    </lineage>
</organism>
<gene>
    <name evidence="3" type="ORF">Tco_1111631</name>
</gene>
<proteinExistence type="predicted"/>
<name>A0ABQ5IQ14_9ASTR</name>
<dbReference type="Pfam" id="PF17919">
    <property type="entry name" value="RT_RNaseH_2"/>
    <property type="match status" value="1"/>
</dbReference>
<dbReference type="InterPro" id="IPR000477">
    <property type="entry name" value="RT_dom"/>
</dbReference>